<dbReference type="Proteomes" id="UP000651057">
    <property type="component" value="Unassembled WGS sequence"/>
</dbReference>
<dbReference type="InterPro" id="IPR045439">
    <property type="entry name" value="EAD11"/>
</dbReference>
<evidence type="ECO:0000313" key="4">
    <source>
        <dbReference type="Proteomes" id="UP000651057"/>
    </source>
</evidence>
<comment type="caution">
    <text evidence="3">The sequence shown here is derived from an EMBL/GenBank/DDBJ whole genome shotgun (WGS) entry which is preliminary data.</text>
</comment>
<accession>A0A936ZWN0</accession>
<keyword evidence="4" id="KW-1185">Reference proteome</keyword>
<organism evidence="3 4">
    <name type="scientific">Aquimarina mytili</name>
    <dbReference type="NCBI Taxonomy" id="874423"/>
    <lineage>
        <taxon>Bacteria</taxon>
        <taxon>Pseudomonadati</taxon>
        <taxon>Bacteroidota</taxon>
        <taxon>Flavobacteriia</taxon>
        <taxon>Flavobacteriales</taxon>
        <taxon>Flavobacteriaceae</taxon>
        <taxon>Aquimarina</taxon>
    </lineage>
</organism>
<dbReference type="EMBL" id="JAERQJ010000002">
    <property type="protein sequence ID" value="MBL0683318.1"/>
    <property type="molecule type" value="Genomic_DNA"/>
</dbReference>
<dbReference type="RefSeq" id="WP_201918180.1">
    <property type="nucleotide sequence ID" value="NZ_BAABAX010000023.1"/>
</dbReference>
<evidence type="ECO:0000259" key="1">
    <source>
        <dbReference type="Pfam" id="PF12770"/>
    </source>
</evidence>
<evidence type="ECO:0008006" key="5">
    <source>
        <dbReference type="Google" id="ProtNLM"/>
    </source>
</evidence>
<reference evidence="3" key="1">
    <citation type="submission" date="2021-01" db="EMBL/GenBank/DDBJ databases">
        <authorList>
            <person name="Zhong Y.L."/>
        </authorList>
    </citation>
    <scope>NUCLEOTIDE SEQUENCE</scope>
    <source>
        <strain evidence="3">KCTC 23302</strain>
    </source>
</reference>
<feature type="domain" description="Effector-associated" evidence="2">
    <location>
        <begin position="13"/>
        <end position="84"/>
    </location>
</feature>
<name>A0A936ZWN0_9FLAO</name>
<protein>
    <recommendedName>
        <fullName evidence="5">CHAT domain-containing protein</fullName>
    </recommendedName>
</protein>
<dbReference type="InterPro" id="IPR024983">
    <property type="entry name" value="CHAT_dom"/>
</dbReference>
<proteinExistence type="predicted"/>
<evidence type="ECO:0000259" key="2">
    <source>
        <dbReference type="Pfam" id="PF19964"/>
    </source>
</evidence>
<dbReference type="Pfam" id="PF19964">
    <property type="entry name" value="EAD11"/>
    <property type="match status" value="1"/>
</dbReference>
<sequence>MTKQEITDVVNVLIQKGKVKEVLEHLANYVKGKDRYLENDLLLQTASFNRNKRDFNRGMISQGNFNVALARLNNALLEIMDQLPEKGNAVSTSSNGVTASVRKILFLSANPKHTLQLRLGEELRKIKDSMSMATLKDQFDLEIEPAVKISTITKAMQVQKPEIVHFFGHGAGSDGIHVEDDSGHSVLFPTEGLGRLFKNFKDTSKCVVLNACYSKAQAEVISEHGIYVVGMNDAIGDKAAIDFSVGFYQSIGEGNDYEFAFDMALVNNSTNLKYADTPELWLNGSKLDV</sequence>
<dbReference type="AlphaFoldDB" id="A0A936ZWN0"/>
<feature type="domain" description="CHAT" evidence="1">
    <location>
        <begin position="137"/>
        <end position="251"/>
    </location>
</feature>
<dbReference type="Pfam" id="PF12770">
    <property type="entry name" value="CHAT"/>
    <property type="match status" value="1"/>
</dbReference>
<evidence type="ECO:0000313" key="3">
    <source>
        <dbReference type="EMBL" id="MBL0683318.1"/>
    </source>
</evidence>
<gene>
    <name evidence="3" type="ORF">JJQ60_07305</name>
</gene>